<dbReference type="GO" id="GO:0005840">
    <property type="term" value="C:ribosome"/>
    <property type="evidence" value="ECO:0007669"/>
    <property type="project" value="InterPro"/>
</dbReference>
<dbReference type="InterPro" id="IPR039741">
    <property type="entry name" value="UDP-sugar_pyrophosphorylase"/>
</dbReference>
<dbReference type="InterPro" id="IPR011033">
    <property type="entry name" value="PRC_barrel-like_sf"/>
</dbReference>
<reference evidence="3" key="1">
    <citation type="submission" date="2023-08" db="EMBL/GenBank/DDBJ databases">
        <title>A de novo genome assembly of Solanum verrucosum Schlechtendal, a Mexican diploid species geographically isolated from the other diploid A-genome species in potato relatives.</title>
        <authorList>
            <person name="Hosaka K."/>
        </authorList>
    </citation>
    <scope>NUCLEOTIDE SEQUENCE</scope>
    <source>
        <tissue evidence="3">Young leaves</tissue>
    </source>
</reference>
<feature type="domain" description="RimM N-terminal" evidence="1">
    <location>
        <begin position="153"/>
        <end position="212"/>
    </location>
</feature>
<feature type="domain" description="RimM N-terminal" evidence="1">
    <location>
        <begin position="100"/>
        <end position="128"/>
    </location>
</feature>
<evidence type="ECO:0000259" key="2">
    <source>
        <dbReference type="Pfam" id="PF24986"/>
    </source>
</evidence>
<dbReference type="EMBL" id="CP133613">
    <property type="protein sequence ID" value="WMV15674.1"/>
    <property type="molecule type" value="Genomic_DNA"/>
</dbReference>
<dbReference type="Gene3D" id="3.90.550.10">
    <property type="entry name" value="Spore Coat Polysaccharide Biosynthesis Protein SpsA, Chain A"/>
    <property type="match status" value="1"/>
</dbReference>
<gene>
    <name evidence="3" type="ORF">MTR67_009059</name>
</gene>
<name>A0AAF0Q2J1_SOLVR</name>
<evidence type="ECO:0000313" key="3">
    <source>
        <dbReference type="EMBL" id="WMV15674.1"/>
    </source>
</evidence>
<dbReference type="PANTHER" id="PTHR11952:SF10">
    <property type="entry name" value="16S RRNA PROCESSING PROTEIN RIMM FAMILY"/>
    <property type="match status" value="1"/>
</dbReference>
<dbReference type="HAMAP" id="MF_00014">
    <property type="entry name" value="Ribosome_mat_RimM"/>
    <property type="match status" value="1"/>
</dbReference>
<organism evidence="3 4">
    <name type="scientific">Solanum verrucosum</name>
    <dbReference type="NCBI Taxonomy" id="315347"/>
    <lineage>
        <taxon>Eukaryota</taxon>
        <taxon>Viridiplantae</taxon>
        <taxon>Streptophyta</taxon>
        <taxon>Embryophyta</taxon>
        <taxon>Tracheophyta</taxon>
        <taxon>Spermatophyta</taxon>
        <taxon>Magnoliopsida</taxon>
        <taxon>eudicotyledons</taxon>
        <taxon>Gunneridae</taxon>
        <taxon>Pentapetalae</taxon>
        <taxon>asterids</taxon>
        <taxon>lamiids</taxon>
        <taxon>Solanales</taxon>
        <taxon>Solanaceae</taxon>
        <taxon>Solanoideae</taxon>
        <taxon>Solaneae</taxon>
        <taxon>Solanum</taxon>
    </lineage>
</organism>
<dbReference type="NCBIfam" id="TIGR02273">
    <property type="entry name" value="16S_RimM"/>
    <property type="match status" value="1"/>
</dbReference>
<protein>
    <recommendedName>
        <fullName evidence="5">16S rRNA processing protein RimM family</fullName>
    </recommendedName>
</protein>
<dbReference type="InterPro" id="IPR011961">
    <property type="entry name" value="RimM"/>
</dbReference>
<dbReference type="InterPro" id="IPR029044">
    <property type="entry name" value="Nucleotide-diphossugar_trans"/>
</dbReference>
<dbReference type="FunFam" id="2.30.30.240:FF:000002">
    <property type="entry name" value="Ribosome maturation factor rimM"/>
    <property type="match status" value="1"/>
</dbReference>
<dbReference type="SUPFAM" id="SSF53448">
    <property type="entry name" value="Nucleotide-diphospho-sugar transferases"/>
    <property type="match status" value="1"/>
</dbReference>
<dbReference type="InterPro" id="IPR002676">
    <property type="entry name" value="RimM_N"/>
</dbReference>
<evidence type="ECO:0008006" key="5">
    <source>
        <dbReference type="Google" id="ProtNLM"/>
    </source>
</evidence>
<dbReference type="GO" id="GO:0006364">
    <property type="term" value="P:rRNA processing"/>
    <property type="evidence" value="ECO:0007669"/>
    <property type="project" value="InterPro"/>
</dbReference>
<evidence type="ECO:0000259" key="1">
    <source>
        <dbReference type="Pfam" id="PF01782"/>
    </source>
</evidence>
<dbReference type="InterPro" id="IPR056792">
    <property type="entry name" value="PRC_RimM"/>
</dbReference>
<dbReference type="Gene3D" id="2.30.30.240">
    <property type="entry name" value="PRC-barrel domain"/>
    <property type="match status" value="1"/>
</dbReference>
<dbReference type="InterPro" id="IPR036976">
    <property type="entry name" value="RimM_N_sf"/>
</dbReference>
<dbReference type="Proteomes" id="UP001234989">
    <property type="component" value="Chromosome 2"/>
</dbReference>
<dbReference type="SUPFAM" id="SSF50346">
    <property type="entry name" value="PRC-barrel domain"/>
    <property type="match status" value="1"/>
</dbReference>
<keyword evidence="4" id="KW-1185">Reference proteome</keyword>
<dbReference type="PANTHER" id="PTHR11952">
    <property type="entry name" value="UDP- GLUCOSE PYROPHOSPHORYLASE"/>
    <property type="match status" value="1"/>
</dbReference>
<dbReference type="GO" id="GO:0003977">
    <property type="term" value="F:UDP-N-acetylglucosamine diphosphorylase activity"/>
    <property type="evidence" value="ECO:0007669"/>
    <property type="project" value="TreeGrafter"/>
</dbReference>
<dbReference type="GO" id="GO:0043022">
    <property type="term" value="F:ribosome binding"/>
    <property type="evidence" value="ECO:0007669"/>
    <property type="project" value="InterPro"/>
</dbReference>
<dbReference type="AlphaFoldDB" id="A0AAF0Q2J1"/>
<feature type="domain" description="Ribosome maturation factor RimM PRC barrel" evidence="2">
    <location>
        <begin position="226"/>
        <end position="306"/>
    </location>
</feature>
<dbReference type="SUPFAM" id="SSF50447">
    <property type="entry name" value="Translation proteins"/>
    <property type="match status" value="1"/>
</dbReference>
<dbReference type="GO" id="GO:0006048">
    <property type="term" value="P:UDP-N-acetylglucosamine biosynthetic process"/>
    <property type="evidence" value="ECO:0007669"/>
    <property type="project" value="TreeGrafter"/>
</dbReference>
<sequence>MQGSSALSCSSNSISAPVGLCCSQRPTLPFRNQRIVLENPSSLKIFHFHRNTTFPLLNCTVLCSDEVVSSQLGKILLVWLRDSTEEIVEASETEGLFVETGYIYSVHGLQGEVRVKATTDFPELRFSQVESINWFLVFGLLENILFMNSLLIQPGRRWLRQQVSGRDMIQEIELVEGRGHPGQKSWILKFHEINTIEQAQKLVGSALLVKDEDRPILEEGEFYTPDLVGMKVFLKETRELVGTVINVFNSGASDLLHVELLPDRNARPQLEGSASGPLVWVPFVEAIVPNIDLSKREMLITPPKGLLELNIRADERSKKERRQLEWKERKKSQKRLIAAKKILHEMEQDHIFHGFRYGEKNQRSFLANQIVDVNSILLQHALQNKKIPYKRWSFPDFVNALQVNDTLKLSKEFFSIENVEHSSIGSKVQEQGHCLISSGKVAIVLALTESKLLGTSSIPEPAGPHEEIAYLHVKALLNDSHRLLKVVLPSEVELETMEDRPSVPLIVVCPAESIEYLKQLFMDHDYFSFDSEKVWFLEEEKLPVVSASQEEENKHKILMKSPWEILQGPAGSAGIVTLLSSQNLLEHLHVMGVEYIQVCSGNQEFINGEMLLGFTKSREANAGIQVFRDAGYLEEHFNIVFSIDFAKKLTKKIDKLQFEAILKPNQHVEMVEKEWVDVIPSSPNSYEFHSSIYSCLNACPPSKVCLVDITA</sequence>
<dbReference type="InterPro" id="IPR009000">
    <property type="entry name" value="Transl_B-barrel_sf"/>
</dbReference>
<evidence type="ECO:0000313" key="4">
    <source>
        <dbReference type="Proteomes" id="UP001234989"/>
    </source>
</evidence>
<proteinExistence type="inferred from homology"/>
<dbReference type="Pfam" id="PF24986">
    <property type="entry name" value="PRC_RimM"/>
    <property type="match status" value="1"/>
</dbReference>
<dbReference type="Pfam" id="PF01782">
    <property type="entry name" value="RimM"/>
    <property type="match status" value="2"/>
</dbReference>
<accession>A0AAF0Q2J1</accession>
<dbReference type="Gene3D" id="2.40.30.60">
    <property type="entry name" value="RimM"/>
    <property type="match status" value="1"/>
</dbReference>